<dbReference type="Proteomes" id="UP001283361">
    <property type="component" value="Unassembled WGS sequence"/>
</dbReference>
<evidence type="ECO:0000313" key="1">
    <source>
        <dbReference type="EMBL" id="KAK3781622.1"/>
    </source>
</evidence>
<comment type="caution">
    <text evidence="1">The sequence shown here is derived from an EMBL/GenBank/DDBJ whole genome shotgun (WGS) entry which is preliminary data.</text>
</comment>
<name>A0AAE1DT12_9GAST</name>
<sequence length="101" mass="11641">MQPSRIQASPNKRIKDGRKLLNINWKYGGSLTSFFEQSFKTLSLRSPTQMKKTMTRKVVMAVISSMTQLTYRMNEKPIMRVAIRYCEKLSLSACSEQCKSP</sequence>
<protein>
    <submittedName>
        <fullName evidence="1">Uncharacterized protein</fullName>
    </submittedName>
</protein>
<dbReference type="EMBL" id="JAWDGP010002614">
    <property type="protein sequence ID" value="KAK3781622.1"/>
    <property type="molecule type" value="Genomic_DNA"/>
</dbReference>
<organism evidence="1 2">
    <name type="scientific">Elysia crispata</name>
    <name type="common">lettuce slug</name>
    <dbReference type="NCBI Taxonomy" id="231223"/>
    <lineage>
        <taxon>Eukaryota</taxon>
        <taxon>Metazoa</taxon>
        <taxon>Spiralia</taxon>
        <taxon>Lophotrochozoa</taxon>
        <taxon>Mollusca</taxon>
        <taxon>Gastropoda</taxon>
        <taxon>Heterobranchia</taxon>
        <taxon>Euthyneura</taxon>
        <taxon>Panpulmonata</taxon>
        <taxon>Sacoglossa</taxon>
        <taxon>Placobranchoidea</taxon>
        <taxon>Plakobranchidae</taxon>
        <taxon>Elysia</taxon>
    </lineage>
</organism>
<reference evidence="1" key="1">
    <citation type="journal article" date="2023" name="G3 (Bethesda)">
        <title>A reference genome for the long-term kleptoplast-retaining sea slug Elysia crispata morphotype clarki.</title>
        <authorList>
            <person name="Eastman K.E."/>
            <person name="Pendleton A.L."/>
            <person name="Shaikh M.A."/>
            <person name="Suttiyut T."/>
            <person name="Ogas R."/>
            <person name="Tomko P."/>
            <person name="Gavelis G."/>
            <person name="Widhalm J.R."/>
            <person name="Wisecaver J.H."/>
        </authorList>
    </citation>
    <scope>NUCLEOTIDE SEQUENCE</scope>
    <source>
        <strain evidence="1">ECLA1</strain>
    </source>
</reference>
<accession>A0AAE1DT12</accession>
<proteinExistence type="predicted"/>
<gene>
    <name evidence="1" type="ORF">RRG08_029286</name>
</gene>
<keyword evidence="2" id="KW-1185">Reference proteome</keyword>
<evidence type="ECO:0000313" key="2">
    <source>
        <dbReference type="Proteomes" id="UP001283361"/>
    </source>
</evidence>
<dbReference type="AlphaFoldDB" id="A0AAE1DT12"/>